<dbReference type="Proteomes" id="UP001497482">
    <property type="component" value="Chromosome 7"/>
</dbReference>
<dbReference type="Gene3D" id="3.30.70.270">
    <property type="match status" value="1"/>
</dbReference>
<dbReference type="InterPro" id="IPR043502">
    <property type="entry name" value="DNA/RNA_pol_sf"/>
</dbReference>
<name>A0AAV2MFM7_KNICA</name>
<reference evidence="2 3" key="1">
    <citation type="submission" date="2024-04" db="EMBL/GenBank/DDBJ databases">
        <authorList>
            <person name="Waldvogel A.-M."/>
            <person name="Schoenle A."/>
        </authorList>
    </citation>
    <scope>NUCLEOTIDE SEQUENCE [LARGE SCALE GENOMIC DNA]</scope>
</reference>
<sequence>MGLGQGDLVLRDQFILGLKEGPVRQELRRQVRKAPQLTFDEVKMEALALEDEQGQQWPAFECTAVSKTTPVSSHVRVNELFRSKQVRNSDEIPWLTLRAANGLNLPWVGYMVADFEIHGVRVPARGIVVAKDECIGADKAILGMNVITDCWEELFTQYKASPKHSTPPLSREWNTVFIDCQHIRAAANAEPWQATARLASRTPVTIPAQSEMTVWAKIPRPSSNQPGCALVEPLGEDGGVGVARALVTVRKARIPVRVRNVHPYALTLSRFQRLATVSAVDPDAVRDGKELSILNVGPGVVEVNLVDTADPDKPEVNETTNALPLSKGDGLTDDEQRQLNELLRRWSHVFSIHEEDYGRTGAVKHRIPTGDSNPIRERDFPEHLQHLEAVFRSLGQYGLKLRPEKCQLFQRQVKFLGHVVSSQGVSADPDKRARICLCLGAVVTAFGDRLPPLWSTLVGLGATVWVVRVCMSSSSTSSCSKDQPIIHLALPLLPLSVRTSLALAGTVVHVRSQAGAAAPEKKSLFCPFIVLIHNTHHCALSSRCRERRTLIRPRTSTAVGRLLRGVQVRSD</sequence>
<protein>
    <submittedName>
        <fullName evidence="2">Uncharacterized protein</fullName>
    </submittedName>
</protein>
<accession>A0AAV2MFM7</accession>
<evidence type="ECO:0000313" key="3">
    <source>
        <dbReference type="Proteomes" id="UP001497482"/>
    </source>
</evidence>
<feature type="region of interest" description="Disordered" evidence="1">
    <location>
        <begin position="310"/>
        <end position="331"/>
    </location>
</feature>
<organism evidence="2 3">
    <name type="scientific">Knipowitschia caucasica</name>
    <name type="common">Caucasian dwarf goby</name>
    <name type="synonym">Pomatoschistus caucasicus</name>
    <dbReference type="NCBI Taxonomy" id="637954"/>
    <lineage>
        <taxon>Eukaryota</taxon>
        <taxon>Metazoa</taxon>
        <taxon>Chordata</taxon>
        <taxon>Craniata</taxon>
        <taxon>Vertebrata</taxon>
        <taxon>Euteleostomi</taxon>
        <taxon>Actinopterygii</taxon>
        <taxon>Neopterygii</taxon>
        <taxon>Teleostei</taxon>
        <taxon>Neoteleostei</taxon>
        <taxon>Acanthomorphata</taxon>
        <taxon>Gobiaria</taxon>
        <taxon>Gobiiformes</taxon>
        <taxon>Gobioidei</taxon>
        <taxon>Gobiidae</taxon>
        <taxon>Gobiinae</taxon>
        <taxon>Knipowitschia</taxon>
    </lineage>
</organism>
<gene>
    <name evidence="2" type="ORF">KC01_LOCUS38557</name>
</gene>
<keyword evidence="3" id="KW-1185">Reference proteome</keyword>
<dbReference type="AlphaFoldDB" id="A0AAV2MFM7"/>
<dbReference type="InterPro" id="IPR043128">
    <property type="entry name" value="Rev_trsase/Diguanyl_cyclase"/>
</dbReference>
<proteinExistence type="predicted"/>
<evidence type="ECO:0000256" key="1">
    <source>
        <dbReference type="SAM" id="MobiDB-lite"/>
    </source>
</evidence>
<dbReference type="SUPFAM" id="SSF56672">
    <property type="entry name" value="DNA/RNA polymerases"/>
    <property type="match status" value="1"/>
</dbReference>
<dbReference type="EMBL" id="OZ035829">
    <property type="protein sequence ID" value="CAL1612212.1"/>
    <property type="molecule type" value="Genomic_DNA"/>
</dbReference>
<evidence type="ECO:0000313" key="2">
    <source>
        <dbReference type="EMBL" id="CAL1612212.1"/>
    </source>
</evidence>